<reference evidence="1 2" key="1">
    <citation type="journal article" date="2018" name="Environ. Microbiol.">
        <title>New archaeal viruses discovered by metagenomic analysis of viral communities in enrichment cultures.</title>
        <authorList>
            <person name="Liu Y."/>
            <person name="Brandt D."/>
            <person name="Ishino S."/>
            <person name="Ishino Y."/>
            <person name="Koonin E.V."/>
            <person name="Kalinowski J."/>
            <person name="Krupovic M."/>
            <person name="Prangishvili D."/>
        </authorList>
    </citation>
    <scope>NUCLEOTIDE SEQUENCE [LARGE SCALE GENOMIC DNA]</scope>
</reference>
<evidence type="ECO:0000313" key="2">
    <source>
        <dbReference type="Proteomes" id="UP000269193"/>
    </source>
</evidence>
<proteinExistence type="predicted"/>
<organism evidence="1 2">
    <name type="scientific">Sulfolobales Beppu filamentous virus 3</name>
    <dbReference type="NCBI Taxonomy" id="2493124"/>
    <lineage>
        <taxon>Viruses</taxon>
        <taxon>Adnaviria</taxon>
        <taxon>Zilligvirae</taxon>
        <taxon>Taleaviricota</taxon>
        <taxon>Tokiviricetes</taxon>
        <taxon>Ligamenvirales</taxon>
        <taxon>Lipothrixviridae</taxon>
        <taxon>Deltalipothrixvirus</taxon>
        <taxon>Deltalipothrixvirus beppuense</taxon>
        <taxon>Deltalipothrixvirus SBFV3</taxon>
    </lineage>
</organism>
<protein>
    <submittedName>
        <fullName evidence="1">Uncharacterized protein</fullName>
    </submittedName>
</protein>
<dbReference type="EMBL" id="MK064564">
    <property type="protein sequence ID" value="AZI75880.1"/>
    <property type="molecule type" value="Genomic_DNA"/>
</dbReference>
<gene>
    <name evidence="1" type="ORF">SBFV3_gp45</name>
</gene>
<dbReference type="Proteomes" id="UP000269193">
    <property type="component" value="Segment"/>
</dbReference>
<evidence type="ECO:0000313" key="1">
    <source>
        <dbReference type="EMBL" id="AZI75880.1"/>
    </source>
</evidence>
<keyword evidence="2" id="KW-1185">Reference proteome</keyword>
<sequence length="298" mass="35254">MSLLPFNPLGVTNTFTYDEFEKRYLSNVSERDRIRVFIAYINMVSSLPLSTLYTGVTYYRVRDEMIRNALAVLSDDYIFLDGRRGRARVFPVGERVVFDIYNKKPYYRRGKDYTIQVHFDLWFPYGFLPEHNIADFLFSRFYDMADAIFHRINYGASLDAMEEKQSDIDFTVGIERRERSKLANFGTVTILVTKVEATGLVSYAYSFIVRYQWVIRQRDDNEFETTLCHFYILDARSCLSLRSLFETYSATYTLYHLQPPEENRYRTLLRQCNFLWNLYTPTTTPLCNTTVNAKVFTK</sequence>
<accession>A0A3S8NF71</accession>
<name>A0A3S8NF71_9VIRU</name>